<evidence type="ECO:0000256" key="1">
    <source>
        <dbReference type="SAM" id="MobiDB-lite"/>
    </source>
</evidence>
<feature type="compositionally biased region" description="Basic and acidic residues" evidence="1">
    <location>
        <begin position="121"/>
        <end position="147"/>
    </location>
</feature>
<protein>
    <recommendedName>
        <fullName evidence="4">Scaffolding protein</fullName>
    </recommendedName>
</protein>
<dbReference type="EMBL" id="CAQI01000029">
    <property type="protein sequence ID" value="CCQ44672.1"/>
    <property type="molecule type" value="Genomic_DNA"/>
</dbReference>
<feature type="compositionally biased region" description="Basic and acidic residues" evidence="1">
    <location>
        <begin position="66"/>
        <end position="91"/>
    </location>
</feature>
<evidence type="ECO:0000313" key="2">
    <source>
        <dbReference type="EMBL" id="CCQ44672.1"/>
    </source>
</evidence>
<dbReference type="Proteomes" id="UP000035722">
    <property type="component" value="Unassembled WGS sequence"/>
</dbReference>
<evidence type="ECO:0008006" key="4">
    <source>
        <dbReference type="Google" id="ProtNLM"/>
    </source>
</evidence>
<accession>A0A024GYG2</accession>
<evidence type="ECO:0000313" key="3">
    <source>
        <dbReference type="Proteomes" id="UP000035722"/>
    </source>
</evidence>
<dbReference type="OrthoDB" id="5145457at2"/>
<reference evidence="3" key="1">
    <citation type="journal article" date="2014" name="Genome Announc.">
        <title>Genome Sequence of Arthrobacter siccitolerans 4J27, a Xeroprotectant-Producing Desiccation-Tolerant Microorganism.</title>
        <authorList>
            <person name="Manzanera M."/>
            <person name="Santa-Cruz-Calvo L."/>
            <person name="Vilchez J.I."/>
            <person name="Garcia-Fontana C."/>
            <person name="Silva-Castro G.A."/>
            <person name="Calvo C."/>
            <person name="Gonzalez-Lopez J."/>
        </authorList>
    </citation>
    <scope>NUCLEOTIDE SEQUENCE [LARGE SCALE GENOMIC DNA]</scope>
    <source>
        <strain evidence="3">4J27</strain>
    </source>
</reference>
<proteinExistence type="predicted"/>
<feature type="region of interest" description="Disordered" evidence="1">
    <location>
        <begin position="1"/>
        <end position="26"/>
    </location>
</feature>
<gene>
    <name evidence="2" type="ORF">ARTSIC4J27_599</name>
</gene>
<dbReference type="STRING" id="861266.ARTSIC4J27_599"/>
<feature type="region of interest" description="Disordered" evidence="1">
    <location>
        <begin position="121"/>
        <end position="181"/>
    </location>
</feature>
<dbReference type="RefSeq" id="WP_050053727.1">
    <property type="nucleotide sequence ID" value="NZ_CAQI01000029.1"/>
</dbReference>
<feature type="compositionally biased region" description="Basic and acidic residues" evidence="1">
    <location>
        <begin position="1"/>
        <end position="17"/>
    </location>
</feature>
<sequence>MADTAKDASQESTEEQKPAAPPWGADFDAERAWSLVQNLRSEKDSLKGELATARQKIQEIEAGESDGLKELRTRAEAAEARAKKAEHELTLSKVLKDFPALEGFEDLLTGDDEAAIRSKAERLAAIGKKPEEGEPKDGGQEEQKTGDDPDGQAPDGEQKSGLPAKPEADLSLTPGHGGEEKVAFDPAAIALAARPASL</sequence>
<keyword evidence="3" id="KW-1185">Reference proteome</keyword>
<feature type="region of interest" description="Disordered" evidence="1">
    <location>
        <begin position="63"/>
        <end position="91"/>
    </location>
</feature>
<dbReference type="AlphaFoldDB" id="A0A024GYG2"/>
<organism evidence="2 3">
    <name type="scientific">Pseudarthrobacter siccitolerans</name>
    <dbReference type="NCBI Taxonomy" id="861266"/>
    <lineage>
        <taxon>Bacteria</taxon>
        <taxon>Bacillati</taxon>
        <taxon>Actinomycetota</taxon>
        <taxon>Actinomycetes</taxon>
        <taxon>Micrococcales</taxon>
        <taxon>Micrococcaceae</taxon>
        <taxon>Pseudarthrobacter</taxon>
    </lineage>
</organism>
<name>A0A024GYG2_9MICC</name>
<comment type="caution">
    <text evidence="2">The sequence shown here is derived from an EMBL/GenBank/DDBJ whole genome shotgun (WGS) entry which is preliminary data.</text>
</comment>